<name>A0A836BRQ2_9CHLO</name>
<dbReference type="AlphaFoldDB" id="A0A836BRQ2"/>
<comment type="caution">
    <text evidence="2">The sequence shown here is derived from an EMBL/GenBank/DDBJ whole genome shotgun (WGS) entry which is preliminary data.</text>
</comment>
<feature type="signal peptide" evidence="1">
    <location>
        <begin position="1"/>
        <end position="24"/>
    </location>
</feature>
<reference evidence="2" key="1">
    <citation type="journal article" date="2020" name="bioRxiv">
        <title>Comparative genomics of Chlamydomonas.</title>
        <authorList>
            <person name="Craig R.J."/>
            <person name="Hasan A.R."/>
            <person name="Ness R.W."/>
            <person name="Keightley P.D."/>
        </authorList>
    </citation>
    <scope>NUCLEOTIDE SEQUENCE</scope>
    <source>
        <strain evidence="2">CCAP 11/70</strain>
    </source>
</reference>
<keyword evidence="1" id="KW-0732">Signal</keyword>
<dbReference type="EMBL" id="JAEHOE010000140">
    <property type="protein sequence ID" value="KAG2484873.1"/>
    <property type="molecule type" value="Genomic_DNA"/>
</dbReference>
<sequence length="419" mass="45242">MGRPQLTAAWGVLIAACLAARAAAGFAADAGFAGDAWSLDMEEPQVHPGQGMLQSRGRSLLEISTVKGLPNKFTIRPIVDDSLCVTRVTLPSAKVEAAREGAGLPPTSEEDVREYGAARLVLMPCQEGADDTFLAESVMGRFYFNNGTNYRQGFLKPPTNNDVCLYGVNASYTVGHPVWGVTGTEFYEEHPDKAGGALVQPLHVRDAEDADELDWFDDYSMEFASYTRYGYDPNVIFATGTFRSPNPLPLTALDASGWGPFHASWGPCMKNPTLDSATPTTDPANELQLRYQSFIFLSAGDTASISNLPAAARRQAYTLLTLGPDRPQPDMDPDAGKMDAGELSNQLGGSDKPYGTGYANLVSRELCMSIFGAVREGAQVRYKQCNPVSPALMQVFRLVPRRPRAAKKIGARAAKKAKA</sequence>
<keyword evidence="3" id="KW-1185">Reference proteome</keyword>
<gene>
    <name evidence="2" type="ORF">HYH03_016358</name>
</gene>
<evidence type="ECO:0000256" key="1">
    <source>
        <dbReference type="SAM" id="SignalP"/>
    </source>
</evidence>
<evidence type="ECO:0000313" key="2">
    <source>
        <dbReference type="EMBL" id="KAG2484873.1"/>
    </source>
</evidence>
<evidence type="ECO:0000313" key="3">
    <source>
        <dbReference type="Proteomes" id="UP000612055"/>
    </source>
</evidence>
<protein>
    <submittedName>
        <fullName evidence="2">Uncharacterized protein</fullName>
    </submittedName>
</protein>
<organism evidence="2 3">
    <name type="scientific">Edaphochlamys debaryana</name>
    <dbReference type="NCBI Taxonomy" id="47281"/>
    <lineage>
        <taxon>Eukaryota</taxon>
        <taxon>Viridiplantae</taxon>
        <taxon>Chlorophyta</taxon>
        <taxon>core chlorophytes</taxon>
        <taxon>Chlorophyceae</taxon>
        <taxon>CS clade</taxon>
        <taxon>Chlamydomonadales</taxon>
        <taxon>Chlamydomonadales incertae sedis</taxon>
        <taxon>Edaphochlamys</taxon>
    </lineage>
</organism>
<dbReference type="OrthoDB" id="531897at2759"/>
<feature type="chain" id="PRO_5032541266" evidence="1">
    <location>
        <begin position="25"/>
        <end position="419"/>
    </location>
</feature>
<accession>A0A836BRQ2</accession>
<proteinExistence type="predicted"/>
<dbReference type="PROSITE" id="PS51257">
    <property type="entry name" value="PROKAR_LIPOPROTEIN"/>
    <property type="match status" value="1"/>
</dbReference>
<dbReference type="Proteomes" id="UP000612055">
    <property type="component" value="Unassembled WGS sequence"/>
</dbReference>